<evidence type="ECO:0000313" key="1">
    <source>
        <dbReference type="EMBL" id="KAJ8683045.1"/>
    </source>
</evidence>
<dbReference type="Proteomes" id="UP001239111">
    <property type="component" value="Chromosome 1"/>
</dbReference>
<sequence>MSGRSRGPGTARTSQVSDDEDDDSCGQGGGGMCPSCRLAVNKDTGRLKWCMGGNDVWRTRIRFMLLIPAVILPVVIIIIALSKSTVIGKLSMNGSSASNDASSSSSHRQQRSYIVSGHHNDIESPEIVNRLVHPDAETSFLPSEPLSVASSSIHRRKRAMNQHKPHRKLEEVDDVRMNESPRRIGRLAAAGSSPIETRQKWPKGQRLVRAAQHSSSEAEIEVKEKDDEKEKTESQTTTMTTTTTTPPQAHLEVKAEQPLIRQLDTSNQTDQRNETVIVQQIVKNVTNSEENDDVSEEDDCDEDEDSASNSASENSDESGEESSGDEGEDDGDDEGDSEEDEIIKKVEALLSSGSIESFGDNNGGSKNSKLHEIEDNEAIDYRSFWKGNWDEKFIRKAQAKMMLKYMDKTTDPCKDFYQYSCGNWEKYNNIPEDKAGFDTFEALRESLDVVLRQLLEERPPENSNIRDNSAVVKAKNLYRSCMNYEILEYRKERPLMELLSELGGWPILQSNWDPNKFDWLILTARLRLFNNNILISEWVVPDIKNSAQYVITFDQTTLGLPTKDFFLQQSNANYLKAYKDYLIAVAVLLGASVRNAIVQANELIEFEVKLANITVSPHEKQNVPEMYRHMQLHELITLIPQIDWQRYLTIVLNRPVSHKEPVVVFATRYLQNMVDLVNRTPRRVVSNYLLWRFVRHRINNLDDRFQDAKQTFYYELFGREKSPSRWKSCVAQVNSNMGLAVGSMFVKKYFDEKSKNDTLIMTREIQQSFRELLNESSWLDTATRRVAGEKVEAMQLRIGYPDFILDDKELSQRFKDVSIEPDKYFENTLNVLRHLTRVEHDRLGKPVDKTQWNAPPANVNAYYSRDKNQIIFPAGILQPPFYHRYFPRSLNYGGIGMVIGHEITHGFDDKGRLFDKYGNLQQWWSQETIDEFDSRASCLVDQYSKYIVDDVNMPIDGVNTQGENIADNGGIKQAFRAYKKWVSLNGNATENLPGLKETGEQLFFLNFAQLWCGSMRPEAMKNKLKTAVHPPGKFRLIGTLTNFEHFAKVFNCPVGSPMNPVNKCSVW</sequence>
<organism evidence="1 2">
    <name type="scientific">Eretmocerus hayati</name>
    <dbReference type="NCBI Taxonomy" id="131215"/>
    <lineage>
        <taxon>Eukaryota</taxon>
        <taxon>Metazoa</taxon>
        <taxon>Ecdysozoa</taxon>
        <taxon>Arthropoda</taxon>
        <taxon>Hexapoda</taxon>
        <taxon>Insecta</taxon>
        <taxon>Pterygota</taxon>
        <taxon>Neoptera</taxon>
        <taxon>Endopterygota</taxon>
        <taxon>Hymenoptera</taxon>
        <taxon>Apocrita</taxon>
        <taxon>Proctotrupomorpha</taxon>
        <taxon>Chalcidoidea</taxon>
        <taxon>Aphelinidae</taxon>
        <taxon>Aphelininae</taxon>
        <taxon>Eretmocerus</taxon>
    </lineage>
</organism>
<protein>
    <submittedName>
        <fullName evidence="1">Uncharacterized protein</fullName>
    </submittedName>
</protein>
<accession>A0ACC2PHY5</accession>
<name>A0ACC2PHY5_9HYME</name>
<evidence type="ECO:0000313" key="2">
    <source>
        <dbReference type="Proteomes" id="UP001239111"/>
    </source>
</evidence>
<reference evidence="1" key="1">
    <citation type="submission" date="2023-04" db="EMBL/GenBank/DDBJ databases">
        <title>A chromosome-level genome assembly of the parasitoid wasp Eretmocerus hayati.</title>
        <authorList>
            <person name="Zhong Y."/>
            <person name="Liu S."/>
            <person name="Liu Y."/>
        </authorList>
    </citation>
    <scope>NUCLEOTIDE SEQUENCE</scope>
    <source>
        <strain evidence="1">ZJU_SS_LIU_2023</strain>
    </source>
</reference>
<gene>
    <name evidence="1" type="ORF">QAD02_018837</name>
</gene>
<keyword evidence="2" id="KW-1185">Reference proteome</keyword>
<comment type="caution">
    <text evidence="1">The sequence shown here is derived from an EMBL/GenBank/DDBJ whole genome shotgun (WGS) entry which is preliminary data.</text>
</comment>
<dbReference type="EMBL" id="CM056741">
    <property type="protein sequence ID" value="KAJ8683045.1"/>
    <property type="molecule type" value="Genomic_DNA"/>
</dbReference>
<proteinExistence type="predicted"/>